<dbReference type="Gene3D" id="3.20.20.80">
    <property type="entry name" value="Glycosidases"/>
    <property type="match status" value="1"/>
</dbReference>
<dbReference type="Pfam" id="PF02836">
    <property type="entry name" value="Glyco_hydro_2_C"/>
    <property type="match status" value="1"/>
</dbReference>
<comment type="caution">
    <text evidence="7">The sequence shown here is derived from an EMBL/GenBank/DDBJ whole genome shotgun (WGS) entry which is preliminary data.</text>
</comment>
<dbReference type="InterPro" id="IPR051913">
    <property type="entry name" value="GH2_Domain-Containing"/>
</dbReference>
<sequence length="600" mass="68570">MRKIFLIVLCSFTLTGYSQWSPAGDKIKTKWASEIDINNVLLEYPRPIMERPNWQNLNGLWDYAIAPVGMHEWDKSDGKILVPFPVESSLSSIQKTLGKNNELWYSREFTVPERWNNGKVLLHFGAVDWKADVWVNGIKIGSHTGGYTPFSFDITAVLTKGNNKLTVKVWDPTNDGFQPRGKQINNPHGIWYTPVSGIWQTVWMESVPKHYITNLKTTPDIDGNRLCVEVATNENNLSDIIEVSVWDSGKLVASGKSVSGQAVEVLMKDIKLWSPDSPHLYDLKVTLSNAGKVLDEVKSYAAMRKYSTQRDKNGIVRLQLNNKDLFQFGPLDQGWWPDGLYTAPTDEALAYDIIKTKDFGYNMIRKHVKVEPARWYTHCDKLGIIVWQDMPNGDKSPQWQNKKYFDGNELKRAANSETNYKKEWKEIIDYLYSYPCIGVWVPFNEAWGQFKTQEIAEWTKTYDPSRLVNPASGGNHYTCGDILDLHNYPGPDMFLYDAQRATVLGEYGGIGLPLADHIWQPDKNWGYVQFKNSKEVTDEYIKYANNLKTLIKAGFSAAVYTQTTDVEVEVNGLITYDRKVIKVDEPRLKQVNQEICKALD</sequence>
<dbReference type="PANTHER" id="PTHR42732">
    <property type="entry name" value="BETA-GALACTOSIDASE"/>
    <property type="match status" value="1"/>
</dbReference>
<reference evidence="8" key="1">
    <citation type="journal article" date="2019" name="Int. J. Syst. Evol. Microbiol.">
        <title>The Global Catalogue of Microorganisms (GCM) 10K type strain sequencing project: providing services to taxonomists for standard genome sequencing and annotation.</title>
        <authorList>
            <consortium name="The Broad Institute Genomics Platform"/>
            <consortium name="The Broad Institute Genome Sequencing Center for Infectious Disease"/>
            <person name="Wu L."/>
            <person name="Ma J."/>
        </authorList>
    </citation>
    <scope>NUCLEOTIDE SEQUENCE [LARGE SCALE GENOMIC DNA]</scope>
    <source>
        <strain evidence="8">CCUG 66188</strain>
    </source>
</reference>
<dbReference type="Gene3D" id="2.60.120.260">
    <property type="entry name" value="Galactose-binding domain-like"/>
    <property type="match status" value="1"/>
</dbReference>
<comment type="similarity">
    <text evidence="1">Belongs to the glycosyl hydrolase 2 family.</text>
</comment>
<dbReference type="InterPro" id="IPR006104">
    <property type="entry name" value="Glyco_hydro_2_N"/>
</dbReference>
<dbReference type="SUPFAM" id="SSF49785">
    <property type="entry name" value="Galactose-binding domain-like"/>
    <property type="match status" value="1"/>
</dbReference>
<proteinExistence type="inferred from homology"/>
<protein>
    <submittedName>
        <fullName evidence="7">Glycoside hydrolase family 2 protein</fullName>
    </submittedName>
</protein>
<dbReference type="InterPro" id="IPR006103">
    <property type="entry name" value="Glyco_hydro_2_cat"/>
</dbReference>
<evidence type="ECO:0000256" key="1">
    <source>
        <dbReference type="ARBA" id="ARBA00007401"/>
    </source>
</evidence>
<dbReference type="InterPro" id="IPR013783">
    <property type="entry name" value="Ig-like_fold"/>
</dbReference>
<accession>A0ABV9L4Y5</accession>
<evidence type="ECO:0000259" key="5">
    <source>
        <dbReference type="Pfam" id="PF02836"/>
    </source>
</evidence>
<dbReference type="RefSeq" id="WP_380001910.1">
    <property type="nucleotide sequence ID" value="NZ_JBHSGN010000169.1"/>
</dbReference>
<evidence type="ECO:0000259" key="6">
    <source>
        <dbReference type="Pfam" id="PF02837"/>
    </source>
</evidence>
<dbReference type="Pfam" id="PF02837">
    <property type="entry name" value="Glyco_hydro_2_N"/>
    <property type="match status" value="1"/>
</dbReference>
<dbReference type="GO" id="GO:0016787">
    <property type="term" value="F:hydrolase activity"/>
    <property type="evidence" value="ECO:0007669"/>
    <property type="project" value="UniProtKB-KW"/>
</dbReference>
<dbReference type="SUPFAM" id="SSF51445">
    <property type="entry name" value="(Trans)glycosidases"/>
    <property type="match status" value="1"/>
</dbReference>
<keyword evidence="8" id="KW-1185">Reference proteome</keyword>
<evidence type="ECO:0000259" key="4">
    <source>
        <dbReference type="Pfam" id="PF00703"/>
    </source>
</evidence>
<feature type="domain" description="Glycosyl hydrolases family 2 sugar binding" evidence="6">
    <location>
        <begin position="98"/>
        <end position="173"/>
    </location>
</feature>
<dbReference type="Pfam" id="PF00703">
    <property type="entry name" value="Glyco_hydro_2"/>
    <property type="match status" value="1"/>
</dbReference>
<dbReference type="InterPro" id="IPR006102">
    <property type="entry name" value="Ig-like_GH2"/>
</dbReference>
<keyword evidence="3" id="KW-0326">Glycosidase</keyword>
<evidence type="ECO:0000256" key="2">
    <source>
        <dbReference type="ARBA" id="ARBA00022801"/>
    </source>
</evidence>
<evidence type="ECO:0000313" key="7">
    <source>
        <dbReference type="EMBL" id="MFC4677028.1"/>
    </source>
</evidence>
<dbReference type="InterPro" id="IPR017853">
    <property type="entry name" value="GH"/>
</dbReference>
<dbReference type="PANTHER" id="PTHR42732:SF2">
    <property type="entry name" value="BETA-MANNOSIDASE"/>
    <property type="match status" value="1"/>
</dbReference>
<evidence type="ECO:0000256" key="3">
    <source>
        <dbReference type="ARBA" id="ARBA00023295"/>
    </source>
</evidence>
<dbReference type="InterPro" id="IPR008979">
    <property type="entry name" value="Galactose-bd-like_sf"/>
</dbReference>
<dbReference type="Gene3D" id="2.60.40.10">
    <property type="entry name" value="Immunoglobulins"/>
    <property type="match status" value="1"/>
</dbReference>
<feature type="domain" description="Glycoside hydrolase family 2 catalytic" evidence="5">
    <location>
        <begin position="347"/>
        <end position="473"/>
    </location>
</feature>
<evidence type="ECO:0000313" key="8">
    <source>
        <dbReference type="Proteomes" id="UP001596023"/>
    </source>
</evidence>
<dbReference type="InterPro" id="IPR036156">
    <property type="entry name" value="Beta-gal/glucu_dom_sf"/>
</dbReference>
<name>A0ABV9L4Y5_9BACT</name>
<feature type="domain" description="Glycoside hydrolase family 2 immunoglobulin-like beta-sandwich" evidence="4">
    <location>
        <begin position="211"/>
        <end position="304"/>
    </location>
</feature>
<dbReference type="Proteomes" id="UP001596023">
    <property type="component" value="Unassembled WGS sequence"/>
</dbReference>
<keyword evidence="2 7" id="KW-0378">Hydrolase</keyword>
<organism evidence="7 8">
    <name type="scientific">Dysgonomonas termitidis</name>
    <dbReference type="NCBI Taxonomy" id="1516126"/>
    <lineage>
        <taxon>Bacteria</taxon>
        <taxon>Pseudomonadati</taxon>
        <taxon>Bacteroidota</taxon>
        <taxon>Bacteroidia</taxon>
        <taxon>Bacteroidales</taxon>
        <taxon>Dysgonomonadaceae</taxon>
        <taxon>Dysgonomonas</taxon>
    </lineage>
</organism>
<gene>
    <name evidence="7" type="ORF">ACFO6W_25435</name>
</gene>
<dbReference type="EMBL" id="JBHSGN010000169">
    <property type="protein sequence ID" value="MFC4677028.1"/>
    <property type="molecule type" value="Genomic_DNA"/>
</dbReference>
<dbReference type="SUPFAM" id="SSF49303">
    <property type="entry name" value="beta-Galactosidase/glucuronidase domain"/>
    <property type="match status" value="1"/>
</dbReference>